<protein>
    <submittedName>
        <fullName evidence="1">Uncharacterized protein</fullName>
    </submittedName>
</protein>
<name>A0ABY7FI89_MYAAR</name>
<sequence>MERKENQGCFAWLRRLKTAAFDKCARLRDRLRKKPLKNNRVEPLKRDKDGDEKEFLRNDLAEAAVTASLTNIVSGNDRVGLTHG</sequence>
<evidence type="ECO:0000313" key="2">
    <source>
        <dbReference type="Proteomes" id="UP001164746"/>
    </source>
</evidence>
<dbReference type="Proteomes" id="UP001164746">
    <property type="component" value="Chromosome 11"/>
</dbReference>
<organism evidence="1 2">
    <name type="scientific">Mya arenaria</name>
    <name type="common">Soft-shell clam</name>
    <dbReference type="NCBI Taxonomy" id="6604"/>
    <lineage>
        <taxon>Eukaryota</taxon>
        <taxon>Metazoa</taxon>
        <taxon>Spiralia</taxon>
        <taxon>Lophotrochozoa</taxon>
        <taxon>Mollusca</taxon>
        <taxon>Bivalvia</taxon>
        <taxon>Autobranchia</taxon>
        <taxon>Heteroconchia</taxon>
        <taxon>Euheterodonta</taxon>
        <taxon>Imparidentia</taxon>
        <taxon>Neoheterodontei</taxon>
        <taxon>Myida</taxon>
        <taxon>Myoidea</taxon>
        <taxon>Myidae</taxon>
        <taxon>Mya</taxon>
    </lineage>
</organism>
<proteinExistence type="predicted"/>
<dbReference type="EMBL" id="CP111022">
    <property type="protein sequence ID" value="WAR20466.1"/>
    <property type="molecule type" value="Genomic_DNA"/>
</dbReference>
<evidence type="ECO:0000313" key="1">
    <source>
        <dbReference type="EMBL" id="WAR20466.1"/>
    </source>
</evidence>
<gene>
    <name evidence="1" type="ORF">MAR_002304</name>
</gene>
<accession>A0ABY7FI89</accession>
<keyword evidence="2" id="KW-1185">Reference proteome</keyword>
<reference evidence="1" key="1">
    <citation type="submission" date="2022-11" db="EMBL/GenBank/DDBJ databases">
        <title>Centuries of genome instability and evolution in soft-shell clam transmissible cancer (bioRxiv).</title>
        <authorList>
            <person name="Hart S.F.M."/>
            <person name="Yonemitsu M.A."/>
            <person name="Giersch R.M."/>
            <person name="Beal B.F."/>
            <person name="Arriagada G."/>
            <person name="Davis B.W."/>
            <person name="Ostrander E.A."/>
            <person name="Goff S.P."/>
            <person name="Metzger M.J."/>
        </authorList>
    </citation>
    <scope>NUCLEOTIDE SEQUENCE</scope>
    <source>
        <strain evidence="1">MELC-2E11</strain>
        <tissue evidence="1">Siphon/mantle</tissue>
    </source>
</reference>